<feature type="compositionally biased region" description="Basic and acidic residues" evidence="1">
    <location>
        <begin position="884"/>
        <end position="900"/>
    </location>
</feature>
<gene>
    <name evidence="3" type="ORF">SERLA73DRAFT_161344</name>
</gene>
<feature type="compositionally biased region" description="Basic and acidic residues" evidence="1">
    <location>
        <begin position="827"/>
        <end position="856"/>
    </location>
</feature>
<protein>
    <recommendedName>
        <fullName evidence="2">BRCT domain-containing protein</fullName>
    </recommendedName>
</protein>
<dbReference type="STRING" id="936435.F8Q1V2"/>
<dbReference type="InterPro" id="IPR001357">
    <property type="entry name" value="BRCT_dom"/>
</dbReference>
<evidence type="ECO:0000313" key="4">
    <source>
        <dbReference type="Proteomes" id="UP000008063"/>
    </source>
</evidence>
<feature type="compositionally biased region" description="Basic and acidic residues" evidence="1">
    <location>
        <begin position="509"/>
        <end position="528"/>
    </location>
</feature>
<feature type="compositionally biased region" description="Acidic residues" evidence="1">
    <location>
        <begin position="602"/>
        <end position="612"/>
    </location>
</feature>
<feature type="compositionally biased region" description="Basic and acidic residues" evidence="1">
    <location>
        <begin position="783"/>
        <end position="798"/>
    </location>
</feature>
<feature type="compositionally biased region" description="Acidic residues" evidence="1">
    <location>
        <begin position="921"/>
        <end position="932"/>
    </location>
</feature>
<feature type="domain" description="BRCT" evidence="2">
    <location>
        <begin position="1"/>
        <end position="76"/>
    </location>
</feature>
<accession>F8Q1V2</accession>
<organism evidence="4">
    <name type="scientific">Serpula lacrymans var. lacrymans (strain S7.3)</name>
    <name type="common">Dry rot fungus</name>
    <dbReference type="NCBI Taxonomy" id="936435"/>
    <lineage>
        <taxon>Eukaryota</taxon>
        <taxon>Fungi</taxon>
        <taxon>Dikarya</taxon>
        <taxon>Basidiomycota</taxon>
        <taxon>Agaricomycotina</taxon>
        <taxon>Agaricomycetes</taxon>
        <taxon>Agaricomycetidae</taxon>
        <taxon>Boletales</taxon>
        <taxon>Coniophorineae</taxon>
        <taxon>Serpulaceae</taxon>
        <taxon>Serpula</taxon>
    </lineage>
</organism>
<dbReference type="SUPFAM" id="SSF52113">
    <property type="entry name" value="BRCT domain"/>
    <property type="match status" value="3"/>
</dbReference>
<dbReference type="EMBL" id="GL945482">
    <property type="protein sequence ID" value="EGN97163.1"/>
    <property type="molecule type" value="Genomic_DNA"/>
</dbReference>
<name>F8Q1V2_SERL3</name>
<feature type="region of interest" description="Disordered" evidence="1">
    <location>
        <begin position="497"/>
        <end position="962"/>
    </location>
</feature>
<dbReference type="Pfam" id="PF16589">
    <property type="entry name" value="BRCT_2"/>
    <property type="match status" value="1"/>
</dbReference>
<dbReference type="GO" id="GO:1990683">
    <property type="term" value="P:DNA double-strand break attachment to nuclear envelope"/>
    <property type="evidence" value="ECO:0007669"/>
    <property type="project" value="TreeGrafter"/>
</dbReference>
<dbReference type="PANTHER" id="PTHR47667">
    <property type="entry name" value="REGULATOR OF TY1 TRANSPOSITION PROTEIN 107"/>
    <property type="match status" value="1"/>
</dbReference>
<evidence type="ECO:0000313" key="3">
    <source>
        <dbReference type="EMBL" id="EGN97163.1"/>
    </source>
</evidence>
<feature type="domain" description="BRCT" evidence="2">
    <location>
        <begin position="361"/>
        <end position="436"/>
    </location>
</feature>
<feature type="compositionally biased region" description="Basic and acidic residues" evidence="1">
    <location>
        <begin position="540"/>
        <end position="552"/>
    </location>
</feature>
<proteinExistence type="predicted"/>
<reference evidence="4" key="1">
    <citation type="journal article" date="2011" name="Science">
        <title>The plant cell wall-decomposing machinery underlies the functional diversity of forest fungi.</title>
        <authorList>
            <person name="Eastwood D.C."/>
            <person name="Floudas D."/>
            <person name="Binder M."/>
            <person name="Majcherczyk A."/>
            <person name="Schneider P."/>
            <person name="Aerts A."/>
            <person name="Asiegbu F.O."/>
            <person name="Baker S.E."/>
            <person name="Barry K."/>
            <person name="Bendiksby M."/>
            <person name="Blumentritt M."/>
            <person name="Coutinho P.M."/>
            <person name="Cullen D."/>
            <person name="de Vries R.P."/>
            <person name="Gathman A."/>
            <person name="Goodell B."/>
            <person name="Henrissat B."/>
            <person name="Ihrmark K."/>
            <person name="Kauserud H."/>
            <person name="Kohler A."/>
            <person name="LaButti K."/>
            <person name="Lapidus A."/>
            <person name="Lavin J.L."/>
            <person name="Lee Y.-H."/>
            <person name="Lindquist E."/>
            <person name="Lilly W."/>
            <person name="Lucas S."/>
            <person name="Morin E."/>
            <person name="Murat C."/>
            <person name="Oguiza J.A."/>
            <person name="Park J."/>
            <person name="Pisabarro A.G."/>
            <person name="Riley R."/>
            <person name="Rosling A."/>
            <person name="Salamov A."/>
            <person name="Schmidt O."/>
            <person name="Schmutz J."/>
            <person name="Skrede I."/>
            <person name="Stenlid J."/>
            <person name="Wiebenga A."/>
            <person name="Xie X."/>
            <person name="Kuees U."/>
            <person name="Hibbett D.S."/>
            <person name="Hoffmeister D."/>
            <person name="Hoegberg N."/>
            <person name="Martin F."/>
            <person name="Grigoriev I.V."/>
            <person name="Watkinson S.C."/>
        </authorList>
    </citation>
    <scope>NUCLEOTIDE SEQUENCE [LARGE SCALE GENOMIC DNA]</scope>
    <source>
        <strain evidence="4">strain S7.3</strain>
    </source>
</reference>
<dbReference type="InParanoid" id="F8Q1V2"/>
<dbReference type="HOGENOM" id="CLU_002149_1_0_1"/>
<dbReference type="OrthoDB" id="342264at2759"/>
<feature type="domain" description="BRCT" evidence="2">
    <location>
        <begin position="979"/>
        <end position="1045"/>
    </location>
</feature>
<feature type="domain" description="BRCT" evidence="2">
    <location>
        <begin position="106"/>
        <end position="186"/>
    </location>
</feature>
<evidence type="ECO:0000259" key="2">
    <source>
        <dbReference type="PROSITE" id="PS50172"/>
    </source>
</evidence>
<dbReference type="GO" id="GO:0005634">
    <property type="term" value="C:nucleus"/>
    <property type="evidence" value="ECO:0007669"/>
    <property type="project" value="TreeGrafter"/>
</dbReference>
<feature type="compositionally biased region" description="Basic residues" evidence="1">
    <location>
        <begin position="581"/>
        <end position="595"/>
    </location>
</feature>
<evidence type="ECO:0000256" key="1">
    <source>
        <dbReference type="SAM" id="MobiDB-lite"/>
    </source>
</evidence>
<dbReference type="GO" id="GO:0006302">
    <property type="term" value="P:double-strand break repair"/>
    <property type="evidence" value="ECO:0007669"/>
    <property type="project" value="TreeGrafter"/>
</dbReference>
<feature type="compositionally biased region" description="Polar residues" evidence="1">
    <location>
        <begin position="677"/>
        <end position="688"/>
    </location>
</feature>
<feature type="compositionally biased region" description="Acidic residues" evidence="1">
    <location>
        <begin position="866"/>
        <end position="878"/>
    </location>
</feature>
<keyword evidence="4" id="KW-1185">Reference proteome</keyword>
<dbReference type="Pfam" id="PF16770">
    <property type="entry name" value="RTT107_BRCT_5"/>
    <property type="match status" value="1"/>
</dbReference>
<dbReference type="SMART" id="SM00292">
    <property type="entry name" value="BRCT"/>
    <property type="match status" value="5"/>
</dbReference>
<dbReference type="PANTHER" id="PTHR47667:SF1">
    <property type="entry name" value="REGULATOR OF TY1 TRANSPOSITION PROTEIN 107"/>
    <property type="match status" value="1"/>
</dbReference>
<dbReference type="Pfam" id="PF12738">
    <property type="entry name" value="PTCB-BRCT"/>
    <property type="match status" value="2"/>
</dbReference>
<feature type="compositionally biased region" description="Polar residues" evidence="1">
    <location>
        <begin position="745"/>
        <end position="758"/>
    </location>
</feature>
<dbReference type="CDD" id="cd18436">
    <property type="entry name" value="BRCT_BRC1_like_rpt2"/>
    <property type="match status" value="1"/>
</dbReference>
<dbReference type="CDD" id="cd18432">
    <property type="entry name" value="BRCT_PAXIP1_rpt6_like"/>
    <property type="match status" value="1"/>
</dbReference>
<dbReference type="AlphaFoldDB" id="F8Q1V2"/>
<dbReference type="InterPro" id="IPR053036">
    <property type="entry name" value="CellCycle_DNARepair_Reg"/>
</dbReference>
<feature type="compositionally biased region" description="Polar residues" evidence="1">
    <location>
        <begin position="720"/>
        <end position="730"/>
    </location>
</feature>
<dbReference type="CDD" id="cd00027">
    <property type="entry name" value="BRCT"/>
    <property type="match status" value="1"/>
</dbReference>
<dbReference type="GO" id="GO:0035361">
    <property type="term" value="C:Cul8-RING ubiquitin ligase complex"/>
    <property type="evidence" value="ECO:0007669"/>
    <property type="project" value="TreeGrafter"/>
</dbReference>
<feature type="compositionally biased region" description="Low complexity" evidence="1">
    <location>
        <begin position="808"/>
        <end position="826"/>
    </location>
</feature>
<dbReference type="FunCoup" id="F8Q1V2">
    <property type="interactions" value="278"/>
</dbReference>
<dbReference type="PROSITE" id="PS50172">
    <property type="entry name" value="BRCT"/>
    <property type="match status" value="4"/>
</dbReference>
<sequence>MPVFDNIKYHLPLSLPSDRRNELSSVLDINGARLVSLDRATHVITNSSQFEGWQDIADGVFVISDKWVDRSIIMGKSQPFVFLFASTNICKDLTVNWYREQYYSADPAMIFSGIVACATDLPATDLEVLSAGITALGGQWRGGLTRDVTHLFALSPESDKYNTAMHFKDQTKMIVLLPHWFDDAVRLGFGTLPTAEYEWPDPRILKPSSELVLSDSDAAKKLKKISSEKRSLYKSALMTPGKDASSVSPSRDVWQKRRILLSPSLELSGGRREAVEAGIRRANGVVVEFEAQGGDGDIEEEFRKVDETDILITRYRSGVPYFRAARAGKTIGTLSWLFHVESSGTMSRPTDQLLHYPIPKRLIEGFASHEITITNYTGDSRDYLKRLISAMGAKFTPSMSTSNTIVIAAYISGNKTTKARSWSIPVVNHTWLEDCFVQWKNLTVGLEKYIVFPHGVDFAQILGEKGVGKVILEDMDIDIEEDLEAEAAAKYAVPKSTSLEKGNGLSKPPAHEHLGETETSAKDAREVEEVVALPDDDGDVVMRSEPTREVTKSSKKGKKRKEDAMDIDDNEDEARPPSPKPRSRKPRVSSAKKKIPAAAGDGADEPREEEDGVSAKKPRRKLIRRAGQMRNSGNMLDAEHIESTDEPGPSSKAKPSERNADNDESSGQDLRPIVHKLTQTTIRQPEQTQTEDEESDHDAERLASSPLKGKARDNAKKPTGSPQKLQTPKRTVSVLVPSLPKDYPSVSNSAKKNSNLGRTDSLRVEADEAAVGLSPKRGRPSKRPCEEIPEHGVTETPRHGGGIHETPSTLARSLSKRSAASKASTRLRNEIMPDVVNFERERKHAKSKDKDRAAGEKRKKRASDAADLDQSSEGEEEVQNNKRQRVETNETQRKQRKGGDEEVIQVAKPPKSAKQTRVAVESEDESSGEDEQITSKKKATVSTKPPNPKGAGIENQGKSRGSEAKVIKMMTTQISLSDDVIKRLGKLGVKTTTRPNECTHLLTKNIVRTEKFLCAMAVSPYVLNEKWATASAAANQLLPEDKYILSDPEAEKKWGFNLTDALRRSKDHGCGLFAQMTFYMTAKVPIDHKLLKNIVAAAGGQISTQAPTSRILKAKEGRYVISCPEDASIWRPLVRDGHPIYSPELILKSVLTQEIDWKDTANKVQGTY</sequence>
<dbReference type="Gene3D" id="3.40.50.10190">
    <property type="entry name" value="BRCT domain"/>
    <property type="match status" value="4"/>
</dbReference>
<dbReference type="OMA" id="DSHNWSY"/>
<dbReference type="CDD" id="cd17743">
    <property type="entry name" value="BRCT_BRC1_like_rpt5"/>
    <property type="match status" value="1"/>
</dbReference>
<dbReference type="Proteomes" id="UP000008063">
    <property type="component" value="Unassembled WGS sequence"/>
</dbReference>
<dbReference type="InterPro" id="IPR036420">
    <property type="entry name" value="BRCT_dom_sf"/>
</dbReference>